<feature type="compositionally biased region" description="Polar residues" evidence="1">
    <location>
        <begin position="353"/>
        <end position="380"/>
    </location>
</feature>
<comment type="caution">
    <text evidence="2">The sequence shown here is derived from an EMBL/GenBank/DDBJ whole genome shotgun (WGS) entry which is preliminary data.</text>
</comment>
<feature type="region of interest" description="Disordered" evidence="1">
    <location>
        <begin position="172"/>
        <end position="233"/>
    </location>
</feature>
<feature type="compositionally biased region" description="Gly residues" evidence="1">
    <location>
        <begin position="410"/>
        <end position="420"/>
    </location>
</feature>
<feature type="compositionally biased region" description="Basic and acidic residues" evidence="1">
    <location>
        <begin position="112"/>
        <end position="126"/>
    </location>
</feature>
<dbReference type="OrthoDB" id="264384at2759"/>
<feature type="region of interest" description="Disordered" evidence="1">
    <location>
        <begin position="304"/>
        <end position="454"/>
    </location>
</feature>
<evidence type="ECO:0000313" key="2">
    <source>
        <dbReference type="EMBL" id="ORC88830.1"/>
    </source>
</evidence>
<evidence type="ECO:0000256" key="1">
    <source>
        <dbReference type="SAM" id="MobiDB-lite"/>
    </source>
</evidence>
<keyword evidence="3" id="KW-1185">Reference proteome</keyword>
<gene>
    <name evidence="2" type="ORF">TM35_000152610</name>
</gene>
<feature type="compositionally biased region" description="Basic and acidic residues" evidence="1">
    <location>
        <begin position="381"/>
        <end position="403"/>
    </location>
</feature>
<dbReference type="EMBL" id="NBCO01000015">
    <property type="protein sequence ID" value="ORC88830.1"/>
    <property type="molecule type" value="Genomic_DNA"/>
</dbReference>
<sequence>MSGTHHLYTRSGRPMPPPPKSTPHRSSSICRTPTRRYNPVERKSGSSWSPSGRRKTNPQYERMQLQVRKHQNDETQLVSMRGAQGRAAENAAPRQPTPPLLLENSTSARGRQRGEEKRPAAAEPRRVARSSNNRPDDTRMSTVTDERDYHSYARWNHSNEASRVSPHFTRSFSQQGAEVGDPHHSITQRLRRSLSRGYSPQRGRPTQGLVGTELMPTMPSLQGAHQTSKNRDRTTLERFIKNQPAESREEMIAMLEEYKGRENELCDALNEAYSESWEAAVRGYSAGATPLQGNNTPGSLTQYKPQQFKDGDNRTAAPFLNGEKNTDMASHVKSKEDANTSRQGVFTPKLIASAQSSPSRPQGINYSPNRLQLQVESTTPIRKENFNRNKSLERERYDDDVSPKPRQVPGGVGGGNGGATGSVPRVGGFLDYREASPRPGGMLTPPLPPDLLTR</sequence>
<organism evidence="2 3">
    <name type="scientific">Trypanosoma theileri</name>
    <dbReference type="NCBI Taxonomy" id="67003"/>
    <lineage>
        <taxon>Eukaryota</taxon>
        <taxon>Discoba</taxon>
        <taxon>Euglenozoa</taxon>
        <taxon>Kinetoplastea</taxon>
        <taxon>Metakinetoplastina</taxon>
        <taxon>Trypanosomatida</taxon>
        <taxon>Trypanosomatidae</taxon>
        <taxon>Trypanosoma</taxon>
    </lineage>
</organism>
<evidence type="ECO:0000313" key="3">
    <source>
        <dbReference type="Proteomes" id="UP000192257"/>
    </source>
</evidence>
<dbReference type="VEuPathDB" id="TriTrypDB:TM35_000152610"/>
<protein>
    <submittedName>
        <fullName evidence="2">Uncharacterized protein</fullName>
    </submittedName>
</protein>
<dbReference type="RefSeq" id="XP_028882896.1">
    <property type="nucleotide sequence ID" value="XM_029025913.1"/>
</dbReference>
<feature type="region of interest" description="Disordered" evidence="1">
    <location>
        <begin position="1"/>
        <end position="145"/>
    </location>
</feature>
<dbReference type="Proteomes" id="UP000192257">
    <property type="component" value="Unassembled WGS sequence"/>
</dbReference>
<feature type="compositionally biased region" description="Pro residues" evidence="1">
    <location>
        <begin position="445"/>
        <end position="454"/>
    </location>
</feature>
<name>A0A1X0NXH1_9TRYP</name>
<accession>A0A1X0NXH1</accession>
<feature type="compositionally biased region" description="Basic and acidic residues" evidence="1">
    <location>
        <begin position="134"/>
        <end position="145"/>
    </location>
</feature>
<proteinExistence type="predicted"/>
<reference evidence="2 3" key="1">
    <citation type="submission" date="2017-03" db="EMBL/GenBank/DDBJ databases">
        <title>An alternative strategy for trypanosome survival in the mammalian bloodstream revealed through genome and transcriptome analysis of the ubiquitous bovine parasite Trypanosoma (Megatrypanum) theileri.</title>
        <authorList>
            <person name="Kelly S."/>
            <person name="Ivens A."/>
            <person name="Mott A."/>
            <person name="O'Neill E."/>
            <person name="Emms D."/>
            <person name="Macleod O."/>
            <person name="Voorheis P."/>
            <person name="Matthews J."/>
            <person name="Matthews K."/>
            <person name="Carrington M."/>
        </authorList>
    </citation>
    <scope>NUCLEOTIDE SEQUENCE [LARGE SCALE GENOMIC DNA]</scope>
    <source>
        <strain evidence="2">Edinburgh</strain>
    </source>
</reference>
<dbReference type="GeneID" id="39985693"/>
<dbReference type="AlphaFoldDB" id="A0A1X0NXH1"/>